<evidence type="ECO:0000256" key="2">
    <source>
        <dbReference type="ARBA" id="ARBA00006771"/>
    </source>
</evidence>
<evidence type="ECO:0000256" key="8">
    <source>
        <dbReference type="RuleBase" id="RU363009"/>
    </source>
</evidence>
<dbReference type="Pfam" id="PF15884">
    <property type="entry name" value="QIL1"/>
    <property type="match status" value="1"/>
</dbReference>
<evidence type="ECO:0000256" key="6">
    <source>
        <dbReference type="ARBA" id="ARBA00023128"/>
    </source>
</evidence>
<dbReference type="RefSeq" id="XP_003251116.1">
    <property type="nucleotide sequence ID" value="XM_003251068.4"/>
</dbReference>
<dbReference type="GeneID" id="100578476"/>
<evidence type="ECO:0000313" key="12">
    <source>
        <dbReference type="RefSeq" id="XP_003251116.1"/>
    </source>
</evidence>
<dbReference type="PANTHER" id="PTHR31816">
    <property type="entry name" value="MICOS COMPLEX SUBUNIT MIC13"/>
    <property type="match status" value="1"/>
</dbReference>
<dbReference type="GO" id="GO:0061617">
    <property type="term" value="C:MICOS complex"/>
    <property type="evidence" value="ECO:0007669"/>
    <property type="project" value="UniProtKB-UniRule"/>
</dbReference>
<evidence type="ECO:0000256" key="5">
    <source>
        <dbReference type="ARBA" id="ARBA00022989"/>
    </source>
</evidence>
<accession>A0A7M7GET0</accession>
<evidence type="ECO:0000256" key="9">
    <source>
        <dbReference type="SAM" id="MobiDB-lite"/>
    </source>
</evidence>
<dbReference type="GO" id="GO:0042407">
    <property type="term" value="P:cristae formation"/>
    <property type="evidence" value="ECO:0007669"/>
    <property type="project" value="TreeGrafter"/>
</dbReference>
<sequence length="213" mass="24394">MKRGSKCVAQTINLSNPETCIRPKRIQKLVSADAMQPCPTMTGPASSYWTPKPVAIRICTRKDMQRTCPPKVCDCQPKKRRTFGQRFCTILLFFLKSSIAAGLVYWTRSEGLWGSSAEVEDLYRRIMATISPSNDFEDYCRTEREDIELPRFNQIKYKLIKKYNQAVFTVMNCILNASTALRNQLQRLMVPETDKSGEEEEDEDAAEDTKDKA</sequence>
<keyword evidence="5 8" id="KW-1133">Transmembrane helix</keyword>
<dbReference type="EnsemblMetazoa" id="XM_003251068">
    <property type="protein sequence ID" value="XP_003251116"/>
    <property type="gene ID" value="LOC100578476"/>
</dbReference>
<evidence type="ECO:0000256" key="3">
    <source>
        <dbReference type="ARBA" id="ARBA00022692"/>
    </source>
</evidence>
<protein>
    <recommendedName>
        <fullName evidence="8">MICOS complex subunit MIC13</fullName>
    </recommendedName>
</protein>
<feature type="compositionally biased region" description="Acidic residues" evidence="9">
    <location>
        <begin position="197"/>
        <end position="206"/>
    </location>
</feature>
<evidence type="ECO:0000256" key="1">
    <source>
        <dbReference type="ARBA" id="ARBA00004434"/>
    </source>
</evidence>
<keyword evidence="7 8" id="KW-0472">Membrane</keyword>
<keyword evidence="11" id="KW-1185">Reference proteome</keyword>
<keyword evidence="4 8" id="KW-0999">Mitochondrion inner membrane</keyword>
<organism evidence="10">
    <name type="scientific">Apis mellifera</name>
    <name type="common">Honeybee</name>
    <dbReference type="NCBI Taxonomy" id="7460"/>
    <lineage>
        <taxon>Eukaryota</taxon>
        <taxon>Metazoa</taxon>
        <taxon>Ecdysozoa</taxon>
        <taxon>Arthropoda</taxon>
        <taxon>Hexapoda</taxon>
        <taxon>Insecta</taxon>
        <taxon>Pterygota</taxon>
        <taxon>Neoptera</taxon>
        <taxon>Endopterygota</taxon>
        <taxon>Hymenoptera</taxon>
        <taxon>Apocrita</taxon>
        <taxon>Aculeata</taxon>
        <taxon>Apoidea</taxon>
        <taxon>Anthophila</taxon>
        <taxon>Apidae</taxon>
        <taxon>Apis</taxon>
    </lineage>
</organism>
<dbReference type="OrthoDB" id="5948578at2759"/>
<evidence type="ECO:0000256" key="7">
    <source>
        <dbReference type="ARBA" id="ARBA00023136"/>
    </source>
</evidence>
<comment type="subunit">
    <text evidence="8">Component of the mitochondrial contact site and cristae organizing system (MICOS) complex.</text>
</comment>
<name>A0A7M7GET0_APIME</name>
<keyword evidence="3 8" id="KW-0812">Transmembrane</keyword>
<accession>A0A8B6XVT5</accession>
<dbReference type="AlphaFoldDB" id="A0A7M7GET0"/>
<evidence type="ECO:0000313" key="10">
    <source>
        <dbReference type="EnsemblMetazoa" id="XP_003251116"/>
    </source>
</evidence>
<feature type="transmembrane region" description="Helical" evidence="8">
    <location>
        <begin position="87"/>
        <end position="106"/>
    </location>
</feature>
<keyword evidence="6 8" id="KW-0496">Mitochondrion</keyword>
<comment type="similarity">
    <text evidence="2 8">Belongs to the MICOS complex subunit Mic13 family.</text>
</comment>
<dbReference type="PANTHER" id="PTHR31816:SF3">
    <property type="entry name" value="MICOS COMPLEX SUBUNIT MIC13"/>
    <property type="match status" value="1"/>
</dbReference>
<comment type="function">
    <text evidence="8">Component of the MICOS complex, a large protein complex of the mitochondrial inner membrane that plays crucial roles in the maintenance of crista junctions, inner membrane architecture, and formation of contact sites to the outer membrane.</text>
</comment>
<dbReference type="GO" id="GO:0044284">
    <property type="term" value="C:mitochondrial crista junction"/>
    <property type="evidence" value="ECO:0007669"/>
    <property type="project" value="TreeGrafter"/>
</dbReference>
<evidence type="ECO:0000313" key="11">
    <source>
        <dbReference type="Proteomes" id="UP000005203"/>
    </source>
</evidence>
<dbReference type="KEGG" id="ame:100578476"/>
<gene>
    <name evidence="10" type="primary">100578476</name>
    <name evidence="12" type="synonym">LOC100578476</name>
</gene>
<dbReference type="InterPro" id="IPR026769">
    <property type="entry name" value="Mic13"/>
</dbReference>
<comment type="subcellular location">
    <subcellularLocation>
        <location evidence="1 8">Mitochondrion inner membrane</location>
        <topology evidence="1 8">Single-pass membrane protein</topology>
    </subcellularLocation>
</comment>
<dbReference type="Proteomes" id="UP000005203">
    <property type="component" value="Linkage group LG5"/>
</dbReference>
<reference evidence="12" key="2">
    <citation type="submission" date="2025-04" db="UniProtKB">
        <authorList>
            <consortium name="RefSeq"/>
        </authorList>
    </citation>
    <scope>IDENTIFICATION</scope>
    <source>
        <strain evidence="12">DH4</strain>
        <tissue evidence="12">Whole body</tissue>
    </source>
</reference>
<dbReference type="OMA" id="CVAQTIN"/>
<evidence type="ECO:0000256" key="4">
    <source>
        <dbReference type="ARBA" id="ARBA00022792"/>
    </source>
</evidence>
<feature type="region of interest" description="Disordered" evidence="9">
    <location>
        <begin position="190"/>
        <end position="213"/>
    </location>
</feature>
<proteinExistence type="inferred from homology"/>
<reference evidence="10" key="1">
    <citation type="submission" date="2021-01" db="UniProtKB">
        <authorList>
            <consortium name="EnsemblMetazoa"/>
        </authorList>
    </citation>
    <scope>IDENTIFICATION</scope>
    <source>
        <strain evidence="10">DH4</strain>
    </source>
</reference>